<dbReference type="PANTHER" id="PTHR38926:SF72">
    <property type="entry name" value="IM:7136021-RELATED"/>
    <property type="match status" value="1"/>
</dbReference>
<evidence type="ECO:0000256" key="1">
    <source>
        <dbReference type="SAM" id="Coils"/>
    </source>
</evidence>
<keyword evidence="3" id="KW-1185">Reference proteome</keyword>
<evidence type="ECO:0000313" key="2">
    <source>
        <dbReference type="EMBL" id="KAK0443254.1"/>
    </source>
</evidence>
<feature type="non-terminal residue" evidence="2">
    <location>
        <position position="612"/>
    </location>
</feature>
<accession>A0AA39MRE6</accession>
<comment type="caution">
    <text evidence="2">The sequence shown here is derived from an EMBL/GenBank/DDBJ whole genome shotgun (WGS) entry which is preliminary data.</text>
</comment>
<dbReference type="EMBL" id="JAUEPT010000023">
    <property type="protein sequence ID" value="KAK0443254.1"/>
    <property type="molecule type" value="Genomic_DNA"/>
</dbReference>
<proteinExistence type="predicted"/>
<dbReference type="AlphaFoldDB" id="A0AA39MRE6"/>
<dbReference type="Gene3D" id="3.80.10.10">
    <property type="entry name" value="Ribonuclease Inhibitor"/>
    <property type="match status" value="1"/>
</dbReference>
<name>A0AA39MRE6_9AGAR</name>
<sequence>LTSTSNCKTFRYIWTSVWTSPRTQISGLQINHNTSRTTLVQFVSSMQSSSLFLDSIVARYDWLLTFAHSPAVTPLLSTNDPPPCLQSAQLNASIKSFSTALPELQGELDTLRKAVASLEAQMSRLLSLKRECESILSPFRRLPPEMLMEILRCTWTTYERYSEARRDMHRSGFNVFDIKRGPWYLGHVCRSWRDAVENLCPDLWSNMIIEIPPRTGSPFHRAMKRNMVALLERVLERTRGHQLDFSFKHYSSGSSQEGQVMAQCFSLMLTHSRQWRRTELVITPPLLSRMSLIHGKVDWLEELYLTCNGDPIPTNINAFEVAPRLKILHLENMHRSAQVRFPGANLVSFFDGRRFSGHDVTQRYLHVIASSPNLVSFSWHHHSHIPVSSPPYYPLITHPTLKELSASSGKLLRSLRLPALTQMALRSGREDFDDVPVKCPPDALSELHDLLVRSQCPLTVLSLVDAVINEHLFAIIALCPHLRNLSVEFNGWTGEPDTFMASLVRGMSETQVVEGLHRHILVPDLKYLDIKLIAVEDNHISFIDREFVEMIVSRVGSESYSSSPLKLLALTVIGTGWDCDLGAADYRALNALNGNHGFHLTTMLENADTDTD</sequence>
<dbReference type="Proteomes" id="UP001175226">
    <property type="component" value="Unassembled WGS sequence"/>
</dbReference>
<dbReference type="InterPro" id="IPR032675">
    <property type="entry name" value="LRR_dom_sf"/>
</dbReference>
<evidence type="ECO:0008006" key="4">
    <source>
        <dbReference type="Google" id="ProtNLM"/>
    </source>
</evidence>
<reference evidence="2" key="1">
    <citation type="submission" date="2023-06" db="EMBL/GenBank/DDBJ databases">
        <authorList>
            <consortium name="Lawrence Berkeley National Laboratory"/>
            <person name="Ahrendt S."/>
            <person name="Sahu N."/>
            <person name="Indic B."/>
            <person name="Wong-Bajracharya J."/>
            <person name="Merenyi Z."/>
            <person name="Ke H.-M."/>
            <person name="Monk M."/>
            <person name="Kocsube S."/>
            <person name="Drula E."/>
            <person name="Lipzen A."/>
            <person name="Balint B."/>
            <person name="Henrissat B."/>
            <person name="Andreopoulos B."/>
            <person name="Martin F.M."/>
            <person name="Harder C.B."/>
            <person name="Rigling D."/>
            <person name="Ford K.L."/>
            <person name="Foster G.D."/>
            <person name="Pangilinan J."/>
            <person name="Papanicolaou A."/>
            <person name="Barry K."/>
            <person name="LaButti K."/>
            <person name="Viragh M."/>
            <person name="Koriabine M."/>
            <person name="Yan M."/>
            <person name="Riley R."/>
            <person name="Champramary S."/>
            <person name="Plett K.L."/>
            <person name="Tsai I.J."/>
            <person name="Slot J."/>
            <person name="Sipos G."/>
            <person name="Plett J."/>
            <person name="Nagy L.G."/>
            <person name="Grigoriev I.V."/>
        </authorList>
    </citation>
    <scope>NUCLEOTIDE SEQUENCE</scope>
    <source>
        <strain evidence="2">FPL87.14</strain>
    </source>
</reference>
<feature type="coiled-coil region" evidence="1">
    <location>
        <begin position="101"/>
        <end position="128"/>
    </location>
</feature>
<dbReference type="PANTHER" id="PTHR38926">
    <property type="entry name" value="F-BOX DOMAIN CONTAINING PROTEIN, EXPRESSED"/>
    <property type="match status" value="1"/>
</dbReference>
<gene>
    <name evidence="2" type="ORF">EV421DRAFT_1947968</name>
</gene>
<protein>
    <recommendedName>
        <fullName evidence="4">F-box domain-containing protein</fullName>
    </recommendedName>
</protein>
<organism evidence="2 3">
    <name type="scientific">Armillaria borealis</name>
    <dbReference type="NCBI Taxonomy" id="47425"/>
    <lineage>
        <taxon>Eukaryota</taxon>
        <taxon>Fungi</taxon>
        <taxon>Dikarya</taxon>
        <taxon>Basidiomycota</taxon>
        <taxon>Agaricomycotina</taxon>
        <taxon>Agaricomycetes</taxon>
        <taxon>Agaricomycetidae</taxon>
        <taxon>Agaricales</taxon>
        <taxon>Marasmiineae</taxon>
        <taxon>Physalacriaceae</taxon>
        <taxon>Armillaria</taxon>
    </lineage>
</organism>
<keyword evidence="1" id="KW-0175">Coiled coil</keyword>
<dbReference type="SUPFAM" id="SSF52047">
    <property type="entry name" value="RNI-like"/>
    <property type="match status" value="1"/>
</dbReference>
<evidence type="ECO:0000313" key="3">
    <source>
        <dbReference type="Proteomes" id="UP001175226"/>
    </source>
</evidence>